<reference evidence="1 2" key="1">
    <citation type="journal article" date="2004" name="Proc. Natl. Acad. Sci. U.S.A.">
        <title>Structural flexibility in the Burkholderia mallei genome.</title>
        <authorList>
            <person name="Nierman W.C."/>
            <person name="DeShazer D."/>
            <person name="Kim H.S."/>
            <person name="Tettelin H."/>
            <person name="Nelson K.E."/>
            <person name="Feldblyum T."/>
            <person name="Ulrich R.L."/>
            <person name="Ronning C.M."/>
            <person name="Brinkac L.M."/>
            <person name="Daugherty S.C."/>
            <person name="Davidsen T.D."/>
            <person name="Deboy R.T."/>
            <person name="Dimitrov G."/>
            <person name="Dodson R.J."/>
            <person name="Durkin A.S."/>
            <person name="Gwinn M.L."/>
            <person name="Haft D.H."/>
            <person name="Khouri H."/>
            <person name="Kolonay J.F."/>
            <person name="Madupu R."/>
            <person name="Mohammoud Y."/>
            <person name="Nelson W.C."/>
            <person name="Radune D."/>
            <person name="Romero C.M."/>
            <person name="Sarria S."/>
            <person name="Selengut J."/>
            <person name="Shamblin C."/>
            <person name="Sullivan S.A."/>
            <person name="White O."/>
            <person name="Yu Y."/>
            <person name="Zafar N."/>
            <person name="Zhou L."/>
            <person name="Fraser C.M."/>
        </authorList>
    </citation>
    <scope>NUCLEOTIDE SEQUENCE [LARGE SCALE GENOMIC DNA]</scope>
    <source>
        <strain evidence="1 2">ATCC 23344</strain>
    </source>
</reference>
<name>A0A0H2W9P8_BURMA</name>
<protein>
    <submittedName>
        <fullName evidence="1">Uncharacterized protein</fullName>
    </submittedName>
</protein>
<evidence type="ECO:0000313" key="2">
    <source>
        <dbReference type="Proteomes" id="UP000006693"/>
    </source>
</evidence>
<evidence type="ECO:0000313" key="1">
    <source>
        <dbReference type="EMBL" id="AAU45594.1"/>
    </source>
</evidence>
<organism evidence="1 2">
    <name type="scientific">Burkholderia mallei (strain ATCC 23344)</name>
    <dbReference type="NCBI Taxonomy" id="243160"/>
    <lineage>
        <taxon>Bacteria</taxon>
        <taxon>Pseudomonadati</taxon>
        <taxon>Pseudomonadota</taxon>
        <taxon>Betaproteobacteria</taxon>
        <taxon>Burkholderiales</taxon>
        <taxon>Burkholderiaceae</taxon>
        <taxon>Burkholderia</taxon>
        <taxon>pseudomallei group</taxon>
    </lineage>
</organism>
<dbReference type="HOGENOM" id="CLU_1764576_0_0_4"/>
<dbReference type="AlphaFoldDB" id="A0A0H2W9P8"/>
<dbReference type="KEGG" id="bma:BMAA2112"/>
<proteinExistence type="predicted"/>
<accession>A0A0H2W9P8</accession>
<sequence>MSIGRRSRRPDDAGAAATYSFRNRANIARLPVLPGGSVSAGRLSIECPSRHHCSSLIHQGCGANRRLYASPQPQPQAQPHALCLLVPWPVVSARHASRFPQHANLHAVIAATGASRQMHAHAEPLVERQRTVEFVRQEPRDVLTFPQ</sequence>
<gene>
    <name evidence="1" type="ordered locus">BMAA2112</name>
</gene>
<keyword evidence="2" id="KW-1185">Reference proteome</keyword>
<dbReference type="Proteomes" id="UP000006693">
    <property type="component" value="Chromosome 2"/>
</dbReference>
<dbReference type="EMBL" id="CP000011">
    <property type="protein sequence ID" value="AAU45594.1"/>
    <property type="molecule type" value="Genomic_DNA"/>
</dbReference>